<sequence>MLTSINNSNNTPLELPEFESFHFNPSFPQPPPEPLDVEKCFEPEAVKTPFLTPVSSLRAASSLRAGGLSSGWNFHVL</sequence>
<reference evidence="1" key="2">
    <citation type="submission" date="2022-01" db="EMBL/GenBank/DDBJ databases">
        <authorList>
            <person name="Yamashiro T."/>
            <person name="Shiraishi A."/>
            <person name="Satake H."/>
            <person name="Nakayama K."/>
        </authorList>
    </citation>
    <scope>NUCLEOTIDE SEQUENCE</scope>
</reference>
<protein>
    <submittedName>
        <fullName evidence="1">Uncharacterized protein</fullName>
    </submittedName>
</protein>
<keyword evidence="2" id="KW-1185">Reference proteome</keyword>
<evidence type="ECO:0000313" key="1">
    <source>
        <dbReference type="EMBL" id="GJT07774.1"/>
    </source>
</evidence>
<evidence type="ECO:0000313" key="2">
    <source>
        <dbReference type="Proteomes" id="UP001151760"/>
    </source>
</evidence>
<proteinExistence type="predicted"/>
<dbReference type="Proteomes" id="UP001151760">
    <property type="component" value="Unassembled WGS sequence"/>
</dbReference>
<comment type="caution">
    <text evidence="1">The sequence shown here is derived from an EMBL/GenBank/DDBJ whole genome shotgun (WGS) entry which is preliminary data.</text>
</comment>
<reference evidence="1" key="1">
    <citation type="journal article" date="2022" name="Int. J. Mol. Sci.">
        <title>Draft Genome of Tanacetum Coccineum: Genomic Comparison of Closely Related Tanacetum-Family Plants.</title>
        <authorList>
            <person name="Yamashiro T."/>
            <person name="Shiraishi A."/>
            <person name="Nakayama K."/>
            <person name="Satake H."/>
        </authorList>
    </citation>
    <scope>NUCLEOTIDE SEQUENCE</scope>
</reference>
<gene>
    <name evidence="1" type="ORF">Tco_0842236</name>
</gene>
<accession>A0ABQ5B0F1</accession>
<dbReference type="EMBL" id="BQNB010012779">
    <property type="protein sequence ID" value="GJT07774.1"/>
    <property type="molecule type" value="Genomic_DNA"/>
</dbReference>
<name>A0ABQ5B0F1_9ASTR</name>
<organism evidence="1 2">
    <name type="scientific">Tanacetum coccineum</name>
    <dbReference type="NCBI Taxonomy" id="301880"/>
    <lineage>
        <taxon>Eukaryota</taxon>
        <taxon>Viridiplantae</taxon>
        <taxon>Streptophyta</taxon>
        <taxon>Embryophyta</taxon>
        <taxon>Tracheophyta</taxon>
        <taxon>Spermatophyta</taxon>
        <taxon>Magnoliopsida</taxon>
        <taxon>eudicotyledons</taxon>
        <taxon>Gunneridae</taxon>
        <taxon>Pentapetalae</taxon>
        <taxon>asterids</taxon>
        <taxon>campanulids</taxon>
        <taxon>Asterales</taxon>
        <taxon>Asteraceae</taxon>
        <taxon>Asteroideae</taxon>
        <taxon>Anthemideae</taxon>
        <taxon>Anthemidinae</taxon>
        <taxon>Tanacetum</taxon>
    </lineage>
</organism>